<reference evidence="1 2" key="1">
    <citation type="submission" date="2017-10" db="EMBL/GenBank/DDBJ databases">
        <title>Antibacterial composition for extension of chilled fish shelf life and decreasing of risk of food-borne infections, bacteriophage strains for its preparation.</title>
        <authorList>
            <person name="Zulkarneev E.R."/>
            <person name="Aleshkin A.V."/>
            <person name="Rubalsky O.V."/>
            <person name="Kiseleva I.A."/>
            <person name="Rubalskii E.O."/>
            <person name="Lebedev S.N."/>
        </authorList>
    </citation>
    <scope>NUCLEOTIDE SEQUENCE [LARGE SCALE GENOMIC DNA]</scope>
</reference>
<evidence type="ECO:0000313" key="1">
    <source>
        <dbReference type="EMBL" id="AUE22870.1"/>
    </source>
</evidence>
<evidence type="ECO:0000313" key="2">
    <source>
        <dbReference type="Proteomes" id="UP000240934"/>
    </source>
</evidence>
<gene>
    <name evidence="1" type="ORF">Ah1_00352</name>
</gene>
<dbReference type="Proteomes" id="UP000240934">
    <property type="component" value="Segment"/>
</dbReference>
<sequence length="170" mass="19612">MKTKMYIGNLGSRYTYIGSLFPNKEGIIEFKNCQNEKIGSVNHDLTTPGFYLIGVSGESNLTLEIVTVNHVGIQKRKSGFKEILNRMNNPRTEQNKALGDFLCKRATDIFNNQRLIRALREVNARHRVYFMTYAQMRDLLGIEEYSAKNNGLAMITELRTKYKFFGRQKS</sequence>
<proteinExistence type="predicted"/>
<organism evidence="1 2">
    <name type="scientific">Aeromonas phage Ah1</name>
    <dbReference type="NCBI Taxonomy" id="2053701"/>
    <lineage>
        <taxon>Viruses</taxon>
        <taxon>Duplodnaviria</taxon>
        <taxon>Heunggongvirae</taxon>
        <taxon>Uroviricota</taxon>
        <taxon>Caudoviricetes</taxon>
        <taxon>Pantevenvirales</taxon>
        <taxon>Straboviridae</taxon>
        <taxon>Cinqassovirus</taxon>
        <taxon>Cinqassovirus ah1</taxon>
    </lineage>
</organism>
<name>A0A2H4YFC9_9CAUD</name>
<accession>A0A2H4YFC9</accession>
<protein>
    <submittedName>
        <fullName evidence="1">Uncharacterized protein</fullName>
    </submittedName>
</protein>
<dbReference type="EMBL" id="MG250483">
    <property type="protein sequence ID" value="AUE22870.1"/>
    <property type="molecule type" value="Genomic_DNA"/>
</dbReference>
<keyword evidence="2" id="KW-1185">Reference proteome</keyword>